<feature type="non-terminal residue" evidence="1">
    <location>
        <position position="1"/>
    </location>
</feature>
<organism evidence="1 2">
    <name type="scientific">Corchorus capsularis</name>
    <name type="common">Jute</name>
    <dbReference type="NCBI Taxonomy" id="210143"/>
    <lineage>
        <taxon>Eukaryota</taxon>
        <taxon>Viridiplantae</taxon>
        <taxon>Streptophyta</taxon>
        <taxon>Embryophyta</taxon>
        <taxon>Tracheophyta</taxon>
        <taxon>Spermatophyta</taxon>
        <taxon>Magnoliopsida</taxon>
        <taxon>eudicotyledons</taxon>
        <taxon>Gunneridae</taxon>
        <taxon>Pentapetalae</taxon>
        <taxon>rosids</taxon>
        <taxon>malvids</taxon>
        <taxon>Malvales</taxon>
        <taxon>Malvaceae</taxon>
        <taxon>Grewioideae</taxon>
        <taxon>Apeibeae</taxon>
        <taxon>Corchorus</taxon>
    </lineage>
</organism>
<dbReference type="Gramene" id="OMO88746">
    <property type="protein sequence ID" value="OMO88746"/>
    <property type="gene ID" value="CCACVL1_08230"/>
</dbReference>
<protein>
    <submittedName>
        <fullName evidence="1">Uncharacterized protein</fullName>
    </submittedName>
</protein>
<comment type="caution">
    <text evidence="1">The sequence shown here is derived from an EMBL/GenBank/DDBJ whole genome shotgun (WGS) entry which is preliminary data.</text>
</comment>
<dbReference type="Proteomes" id="UP000188268">
    <property type="component" value="Unassembled WGS sequence"/>
</dbReference>
<proteinExistence type="predicted"/>
<dbReference type="EMBL" id="AWWV01008922">
    <property type="protein sequence ID" value="OMO88746.1"/>
    <property type="molecule type" value="Genomic_DNA"/>
</dbReference>
<evidence type="ECO:0000313" key="2">
    <source>
        <dbReference type="Proteomes" id="UP000188268"/>
    </source>
</evidence>
<reference evidence="1 2" key="1">
    <citation type="submission" date="2013-09" db="EMBL/GenBank/DDBJ databases">
        <title>Corchorus capsularis genome sequencing.</title>
        <authorList>
            <person name="Alam M."/>
            <person name="Haque M.S."/>
            <person name="Islam M.S."/>
            <person name="Emdad E.M."/>
            <person name="Islam M.M."/>
            <person name="Ahmed B."/>
            <person name="Halim A."/>
            <person name="Hossen Q.M.M."/>
            <person name="Hossain M.Z."/>
            <person name="Ahmed R."/>
            <person name="Khan M.M."/>
            <person name="Islam R."/>
            <person name="Rashid M.M."/>
            <person name="Khan S.A."/>
            <person name="Rahman M.S."/>
            <person name="Alam M."/>
        </authorList>
    </citation>
    <scope>NUCLEOTIDE SEQUENCE [LARGE SCALE GENOMIC DNA]</scope>
    <source>
        <strain evidence="2">cv. CVL-1</strain>
        <tissue evidence="1">Whole seedling</tissue>
    </source>
</reference>
<gene>
    <name evidence="1" type="ORF">CCACVL1_08230</name>
</gene>
<name>A0A1R3J1T9_COCAP</name>
<accession>A0A1R3J1T9</accession>
<keyword evidence="2" id="KW-1185">Reference proteome</keyword>
<evidence type="ECO:0000313" key="1">
    <source>
        <dbReference type="EMBL" id="OMO88746.1"/>
    </source>
</evidence>
<sequence>DDVELVPALLSELYPEAKVYVTVRIVRKKWKTI</sequence>
<dbReference type="AlphaFoldDB" id="A0A1R3J1T9"/>